<dbReference type="InterPro" id="IPR011009">
    <property type="entry name" value="Kinase-like_dom_sf"/>
</dbReference>
<dbReference type="Pfam" id="PF01636">
    <property type="entry name" value="APH"/>
    <property type="match status" value="1"/>
</dbReference>
<dbReference type="OrthoDB" id="5404599at2759"/>
<sequence>MRALEEPDQQSESLSISEKVGCGPSPYDENVAFHESPFCKKHKAPLFLPSPTEERETRDPAPPVYFPSVGLLVKYGPEVTLVEGQSLLLIRKTLSPVLPVPEMYGWCKDDGQVFIYIELMDSITFEKSWETIVEGQKVSICQQLRHMVNAWRSLKQAFSPPFIIPRLVHVCYGPNQHVQDKPSHPYRSSLPDHVLIVFTHADLHPSNIILSSRSNPHVIAIIDWHQSGW</sequence>
<evidence type="ECO:0000259" key="2">
    <source>
        <dbReference type="Pfam" id="PF01636"/>
    </source>
</evidence>
<feature type="domain" description="Aminoglycoside phosphotransferase" evidence="2">
    <location>
        <begin position="98"/>
        <end position="229"/>
    </location>
</feature>
<dbReference type="PANTHER" id="PTHR21310">
    <property type="entry name" value="AMINOGLYCOSIDE PHOSPHOTRANSFERASE-RELATED-RELATED"/>
    <property type="match status" value="1"/>
</dbReference>
<protein>
    <recommendedName>
        <fullName evidence="2">Aminoglycoside phosphotransferase domain-containing protein</fullName>
    </recommendedName>
</protein>
<dbReference type="InterPro" id="IPR002575">
    <property type="entry name" value="Aminoglycoside_PTrfase"/>
</dbReference>
<proteinExistence type="predicted"/>
<dbReference type="InterPro" id="IPR051678">
    <property type="entry name" value="AGP_Transferase"/>
</dbReference>
<dbReference type="Proteomes" id="UP000800200">
    <property type="component" value="Unassembled WGS sequence"/>
</dbReference>
<evidence type="ECO:0000313" key="3">
    <source>
        <dbReference type="EMBL" id="KAF2186883.1"/>
    </source>
</evidence>
<name>A0A6A6E6T3_9PEZI</name>
<accession>A0A6A6E6T3</accession>
<gene>
    <name evidence="3" type="ORF">K469DRAFT_725557</name>
</gene>
<evidence type="ECO:0000256" key="1">
    <source>
        <dbReference type="SAM" id="MobiDB-lite"/>
    </source>
</evidence>
<feature type="region of interest" description="Disordered" evidence="1">
    <location>
        <begin position="1"/>
        <end position="22"/>
    </location>
</feature>
<evidence type="ECO:0000313" key="4">
    <source>
        <dbReference type="Proteomes" id="UP000800200"/>
    </source>
</evidence>
<reference evidence="3" key="1">
    <citation type="journal article" date="2020" name="Stud. Mycol.">
        <title>101 Dothideomycetes genomes: a test case for predicting lifestyles and emergence of pathogens.</title>
        <authorList>
            <person name="Haridas S."/>
            <person name="Albert R."/>
            <person name="Binder M."/>
            <person name="Bloem J."/>
            <person name="Labutti K."/>
            <person name="Salamov A."/>
            <person name="Andreopoulos B."/>
            <person name="Baker S."/>
            <person name="Barry K."/>
            <person name="Bills G."/>
            <person name="Bluhm B."/>
            <person name="Cannon C."/>
            <person name="Castanera R."/>
            <person name="Culley D."/>
            <person name="Daum C."/>
            <person name="Ezra D."/>
            <person name="Gonzalez J."/>
            <person name="Henrissat B."/>
            <person name="Kuo A."/>
            <person name="Liang C."/>
            <person name="Lipzen A."/>
            <person name="Lutzoni F."/>
            <person name="Magnuson J."/>
            <person name="Mondo S."/>
            <person name="Nolan M."/>
            <person name="Ohm R."/>
            <person name="Pangilinan J."/>
            <person name="Park H.-J."/>
            <person name="Ramirez L."/>
            <person name="Alfaro M."/>
            <person name="Sun H."/>
            <person name="Tritt A."/>
            <person name="Yoshinaga Y."/>
            <person name="Zwiers L.-H."/>
            <person name="Turgeon B."/>
            <person name="Goodwin S."/>
            <person name="Spatafora J."/>
            <person name="Crous P."/>
            <person name="Grigoriev I."/>
        </authorList>
    </citation>
    <scope>NUCLEOTIDE SEQUENCE</scope>
    <source>
        <strain evidence="3">CBS 207.26</strain>
    </source>
</reference>
<dbReference type="EMBL" id="ML994628">
    <property type="protein sequence ID" value="KAF2186883.1"/>
    <property type="molecule type" value="Genomic_DNA"/>
</dbReference>
<dbReference type="SUPFAM" id="SSF56112">
    <property type="entry name" value="Protein kinase-like (PK-like)"/>
    <property type="match status" value="1"/>
</dbReference>
<organism evidence="3 4">
    <name type="scientific">Zopfia rhizophila CBS 207.26</name>
    <dbReference type="NCBI Taxonomy" id="1314779"/>
    <lineage>
        <taxon>Eukaryota</taxon>
        <taxon>Fungi</taxon>
        <taxon>Dikarya</taxon>
        <taxon>Ascomycota</taxon>
        <taxon>Pezizomycotina</taxon>
        <taxon>Dothideomycetes</taxon>
        <taxon>Dothideomycetes incertae sedis</taxon>
        <taxon>Zopfiaceae</taxon>
        <taxon>Zopfia</taxon>
    </lineage>
</organism>
<dbReference type="AlphaFoldDB" id="A0A6A6E6T3"/>
<dbReference type="PANTHER" id="PTHR21310:SF54">
    <property type="entry name" value="AMINOGLYCOSIDE PHOSPHOTRANSFERASE DOMAIN-CONTAINING PROTEIN"/>
    <property type="match status" value="1"/>
</dbReference>
<keyword evidence="4" id="KW-1185">Reference proteome</keyword>